<gene>
    <name evidence="13" type="ORF">G5C51_26390</name>
</gene>
<dbReference type="Gene3D" id="1.20.5.1930">
    <property type="match status" value="1"/>
</dbReference>
<evidence type="ECO:0000256" key="1">
    <source>
        <dbReference type="ARBA" id="ARBA00001946"/>
    </source>
</evidence>
<dbReference type="Pfam" id="PF02518">
    <property type="entry name" value="HATPase_c"/>
    <property type="match status" value="1"/>
</dbReference>
<organism evidence="13 14">
    <name type="scientific">Streptomyces coryli</name>
    <dbReference type="NCBI Taxonomy" id="1128680"/>
    <lineage>
        <taxon>Bacteria</taxon>
        <taxon>Bacillati</taxon>
        <taxon>Actinomycetota</taxon>
        <taxon>Actinomycetes</taxon>
        <taxon>Kitasatosporales</taxon>
        <taxon>Streptomycetaceae</taxon>
        <taxon>Streptomyces</taxon>
    </lineage>
</organism>
<dbReference type="GO" id="GO:0020037">
    <property type="term" value="F:heme binding"/>
    <property type="evidence" value="ECO:0007669"/>
    <property type="project" value="UniProtKB-ARBA"/>
</dbReference>
<keyword evidence="3" id="KW-0963">Cytoplasm</keyword>
<dbReference type="SUPFAM" id="SSF55874">
    <property type="entry name" value="ATPase domain of HSP90 chaperone/DNA topoisomerase II/histidine kinase"/>
    <property type="match status" value="1"/>
</dbReference>
<dbReference type="GO" id="GO:0005524">
    <property type="term" value="F:ATP binding"/>
    <property type="evidence" value="ECO:0007669"/>
    <property type="project" value="UniProtKB-ARBA"/>
</dbReference>
<comment type="cofactor">
    <cofactor evidence="1">
        <name>Mg(2+)</name>
        <dbReference type="ChEBI" id="CHEBI:18420"/>
    </cofactor>
</comment>
<keyword evidence="6" id="KW-0479">Metal-binding</keyword>
<dbReference type="GO" id="GO:0016020">
    <property type="term" value="C:membrane"/>
    <property type="evidence" value="ECO:0007669"/>
    <property type="project" value="InterPro"/>
</dbReference>
<dbReference type="GO" id="GO:0070025">
    <property type="term" value="F:carbon monoxide binding"/>
    <property type="evidence" value="ECO:0007669"/>
    <property type="project" value="UniProtKB-ARBA"/>
</dbReference>
<keyword evidence="7" id="KW-0418">Kinase</keyword>
<evidence type="ECO:0000256" key="8">
    <source>
        <dbReference type="ARBA" id="ARBA00022842"/>
    </source>
</evidence>
<dbReference type="GO" id="GO:0019825">
    <property type="term" value="F:oxygen binding"/>
    <property type="evidence" value="ECO:0007669"/>
    <property type="project" value="UniProtKB-ARBA"/>
</dbReference>
<dbReference type="InterPro" id="IPR029016">
    <property type="entry name" value="GAF-like_dom_sf"/>
</dbReference>
<dbReference type="SMART" id="SM00065">
    <property type="entry name" value="GAF"/>
    <property type="match status" value="2"/>
</dbReference>
<comment type="caution">
    <text evidence="13">The sequence shown here is derived from an EMBL/GenBank/DDBJ whole genome shotgun (WGS) entry which is preliminary data.</text>
</comment>
<dbReference type="InterPro" id="IPR011712">
    <property type="entry name" value="Sig_transdc_His_kin_sub3_dim/P"/>
</dbReference>
<evidence type="ECO:0000256" key="2">
    <source>
        <dbReference type="ARBA" id="ARBA00001971"/>
    </source>
</evidence>
<dbReference type="Gene3D" id="3.30.565.10">
    <property type="entry name" value="Histidine kinase-like ATPase, C-terminal domain"/>
    <property type="match status" value="1"/>
</dbReference>
<dbReference type="PANTHER" id="PTHR24421:SF56">
    <property type="entry name" value="OXYGEN SENSOR HISTIDINE KINASE RESPONSE REGULATOR DOST"/>
    <property type="match status" value="1"/>
</dbReference>
<proteinExistence type="predicted"/>
<dbReference type="RefSeq" id="WP_165240714.1">
    <property type="nucleotide sequence ID" value="NZ_JAAKZV010000141.1"/>
</dbReference>
<protein>
    <submittedName>
        <fullName evidence="13">GAF domain-containing protein</fullName>
    </submittedName>
</protein>
<keyword evidence="10" id="KW-0902">Two-component regulatory system</keyword>
<evidence type="ECO:0000256" key="4">
    <source>
        <dbReference type="ARBA" id="ARBA00022553"/>
    </source>
</evidence>
<evidence type="ECO:0000256" key="9">
    <source>
        <dbReference type="ARBA" id="ARBA00023004"/>
    </source>
</evidence>
<dbReference type="Proteomes" id="UP000481583">
    <property type="component" value="Unassembled WGS sequence"/>
</dbReference>
<dbReference type="Pfam" id="PF07730">
    <property type="entry name" value="HisKA_3"/>
    <property type="match status" value="1"/>
</dbReference>
<evidence type="ECO:0000256" key="6">
    <source>
        <dbReference type="ARBA" id="ARBA00022723"/>
    </source>
</evidence>
<dbReference type="AlphaFoldDB" id="A0A6G4U8B6"/>
<evidence type="ECO:0000256" key="10">
    <source>
        <dbReference type="ARBA" id="ARBA00023012"/>
    </source>
</evidence>
<evidence type="ECO:0000313" key="14">
    <source>
        <dbReference type="Proteomes" id="UP000481583"/>
    </source>
</evidence>
<dbReference type="CDD" id="cd16917">
    <property type="entry name" value="HATPase_UhpB-NarQ-NarX-like"/>
    <property type="match status" value="1"/>
</dbReference>
<keyword evidence="9" id="KW-0408">Iron</keyword>
<dbReference type="InterPro" id="IPR003018">
    <property type="entry name" value="GAF"/>
</dbReference>
<evidence type="ECO:0000256" key="3">
    <source>
        <dbReference type="ARBA" id="ARBA00022490"/>
    </source>
</evidence>
<evidence type="ECO:0000259" key="12">
    <source>
        <dbReference type="SMART" id="SM00387"/>
    </source>
</evidence>
<dbReference type="InterPro" id="IPR036890">
    <property type="entry name" value="HATPase_C_sf"/>
</dbReference>
<dbReference type="SMART" id="SM00387">
    <property type="entry name" value="HATPase_c"/>
    <property type="match status" value="1"/>
</dbReference>
<evidence type="ECO:0000256" key="7">
    <source>
        <dbReference type="ARBA" id="ARBA00022777"/>
    </source>
</evidence>
<keyword evidence="5" id="KW-0808">Transferase</keyword>
<dbReference type="Gene3D" id="3.30.450.40">
    <property type="match status" value="2"/>
</dbReference>
<keyword evidence="4" id="KW-0597">Phosphoprotein</keyword>
<keyword evidence="14" id="KW-1185">Reference proteome</keyword>
<reference evidence="13 14" key="1">
    <citation type="submission" date="2020-02" db="EMBL/GenBank/DDBJ databases">
        <title>Whole-genome analyses of novel actinobacteria.</title>
        <authorList>
            <person name="Sahin N."/>
        </authorList>
    </citation>
    <scope>NUCLEOTIDE SEQUENCE [LARGE SCALE GENOMIC DNA]</scope>
    <source>
        <strain evidence="13 14">A7024</strain>
    </source>
</reference>
<dbReference type="GO" id="GO:0000287">
    <property type="term" value="F:magnesium ion binding"/>
    <property type="evidence" value="ECO:0007669"/>
    <property type="project" value="UniProtKB-ARBA"/>
</dbReference>
<sequence>MAAEGGSAADGRLPRLQLDEVLDELQSRIDDVRGTRDRVHSLLEAVLTVGRGLELQQVLRQIVEAAVVLVDAEYGALGVVGEGEDGGLAQFIPVGFTEEQIAAVGAPPCGRGILGVLIHHPEPLRLDEISEHPESYGFPPNHPPMHTFVGTPIRVRDEIFGNLYLTEKRGGKGFDAEDEAVLRTLAVAAGVAIENARLYEEAHYRQQWLAANAEIISQLLSGAEEADVLGEVVSHARRILGADLGVLALPENDGAELRIAVVEGGPAKSGLRGMTIPRTDSFLGAAAHAGVPVRSTDLAADPRAAAEPTHLAGVGPAVAVPMMADDGVRGVLLLARKDRLATFTEFETQPLLAFAGQAAIAMELAERRREADRLVVYEDRDRIARDLHDLAIQRLFASGMSLQSLTRLVTQPEANARMQRVVGELDETIKIIRSTIFGLRAHDPGPAEPRSLRLRVAHTIEDLAPALGFTPATSVNGPVDTLVSQTVADQAEAVLKEALSNVARHAGATRAEVTLTTEDGLLTLAVTDDGRGIPATGRRSGLRNLDERARALGGTLTLSTPPNGGTRLEWCVPVSAD</sequence>
<dbReference type="GO" id="GO:0070483">
    <property type="term" value="P:detection of hypoxia"/>
    <property type="evidence" value="ECO:0007669"/>
    <property type="project" value="UniProtKB-ARBA"/>
</dbReference>
<evidence type="ECO:0000259" key="11">
    <source>
        <dbReference type="SMART" id="SM00065"/>
    </source>
</evidence>
<keyword evidence="8" id="KW-0460">Magnesium</keyword>
<dbReference type="GO" id="GO:0070026">
    <property type="term" value="F:nitric oxide binding"/>
    <property type="evidence" value="ECO:0007669"/>
    <property type="project" value="UniProtKB-ARBA"/>
</dbReference>
<dbReference type="PANTHER" id="PTHR24421">
    <property type="entry name" value="NITRATE/NITRITE SENSOR PROTEIN NARX-RELATED"/>
    <property type="match status" value="1"/>
</dbReference>
<dbReference type="SUPFAM" id="SSF55781">
    <property type="entry name" value="GAF domain-like"/>
    <property type="match status" value="2"/>
</dbReference>
<accession>A0A6G4U8B6</accession>
<dbReference type="GO" id="GO:0046983">
    <property type="term" value="F:protein dimerization activity"/>
    <property type="evidence" value="ECO:0007669"/>
    <property type="project" value="InterPro"/>
</dbReference>
<dbReference type="InterPro" id="IPR003594">
    <property type="entry name" value="HATPase_dom"/>
</dbReference>
<dbReference type="EMBL" id="JAAKZV010000141">
    <property type="protein sequence ID" value="NGN67421.1"/>
    <property type="molecule type" value="Genomic_DNA"/>
</dbReference>
<name>A0A6G4U8B6_9ACTN</name>
<dbReference type="GO" id="GO:0000155">
    <property type="term" value="F:phosphorelay sensor kinase activity"/>
    <property type="evidence" value="ECO:0007669"/>
    <property type="project" value="InterPro"/>
</dbReference>
<dbReference type="InterPro" id="IPR050482">
    <property type="entry name" value="Sensor_HK_TwoCompSys"/>
</dbReference>
<comment type="cofactor">
    <cofactor evidence="2">
        <name>heme</name>
        <dbReference type="ChEBI" id="CHEBI:30413"/>
    </cofactor>
</comment>
<dbReference type="GO" id="GO:0019826">
    <property type="term" value="F:oxygen sensor activity"/>
    <property type="evidence" value="ECO:0007669"/>
    <property type="project" value="UniProtKB-ARBA"/>
</dbReference>
<feature type="domain" description="Histidine kinase/HSP90-like ATPase" evidence="12">
    <location>
        <begin position="486"/>
        <end position="576"/>
    </location>
</feature>
<dbReference type="Pfam" id="PF13185">
    <property type="entry name" value="GAF_2"/>
    <property type="match status" value="2"/>
</dbReference>
<evidence type="ECO:0000313" key="13">
    <source>
        <dbReference type="EMBL" id="NGN67421.1"/>
    </source>
</evidence>
<evidence type="ECO:0000256" key="5">
    <source>
        <dbReference type="ARBA" id="ARBA00022679"/>
    </source>
</evidence>
<dbReference type="FunFam" id="3.30.450.40:FF:000052">
    <property type="entry name" value="Oxygen sensor histidine kinase response regulator DevS/DosS"/>
    <property type="match status" value="1"/>
</dbReference>
<feature type="domain" description="GAF" evidence="11">
    <location>
        <begin position="54"/>
        <end position="203"/>
    </location>
</feature>
<feature type="domain" description="GAF" evidence="11">
    <location>
        <begin position="224"/>
        <end position="372"/>
    </location>
</feature>